<evidence type="ECO:0000313" key="1">
    <source>
        <dbReference type="EMBL" id="RAJ06302.1"/>
    </source>
</evidence>
<reference evidence="1 2" key="1">
    <citation type="submission" date="2018-06" db="EMBL/GenBank/DDBJ databases">
        <title>Freshwater and sediment microbial communities from various areas in North America, analyzing microbe dynamics in response to fracking.</title>
        <authorList>
            <person name="Lamendella R."/>
        </authorList>
    </citation>
    <scope>NUCLEOTIDE SEQUENCE [LARGE SCALE GENOMIC DNA]</scope>
    <source>
        <strain evidence="1 2">17</strain>
    </source>
</reference>
<dbReference type="AlphaFoldDB" id="A0AAX1PLD0"/>
<proteinExistence type="predicted"/>
<accession>A0AAX1PLD0</accession>
<sequence length="1258" mass="144080">MNIDNMDFPDLDLLGASHQVMTPTFGQFRADYNISDLVDNFNFEDSLIKLGGLLYEEELHCNLVTTETMIHQLFLSQHGQKVMTDVDISRLFNGIHSTYIGSWEDPAEDTMVGVINSAKGSYMLLNGLWESSNFYTQIFIDLIDEMPDINPFLGIKRAVRAILTLSNESINRKKLKRYQKGSDYPKSEWNFHSYISNANFNIVIFSLEDLTSLGVDENDINPFVIENPELIALNNESFGNSSLERKPIYRAQDGTYILALPTALSVAIRFFVIEQINSFGLLDKLLHVMQGKYVSLFSEKSCLLGKIKNTPFSPFRDSNGIIVGADALVGIDPHRYVHFLLFFDDFCDYQKGLVHGTSKLNVVLENAITERIKKAYRYSSKIDDFKSGLSILIGCGWGRSVMISLECETESSNWRLEFVPAPDFDTFNRIPSMDPFSFWRLIEAKHRVIEAGIHTQNINGLLNLYGWAKENDFNIIPHSAFDENIGKSPLLFMMITQNALLDVRWEVQNEEDAHKTFNPYGEFVSVRRLNSSSYFKEDRFKPIYASIEDVENGQLLGLIEGNLCSWWCTPSYYENQNKDLLYRLWDCVCNWIYRSDLALFELGYSSSHDKVFLTIDFEDIDVPTHVPQALDSESLSTLIKYSTSVENGILHINCKFLKNYLYAFHRADNIAEKTIIKSLLTAFIKESVTCNNHGKIVETVLNHVFTDNYGKEVHMLTAQSFLDYVKISLPKPLVLDRFDDATIKIGLAWKSNSHTEPCHIYGKTECTQYLQDLTLNLWKEIQSYLKSFNKKELIIFLLKNHAAVDADITYWQRTFKAMLGLHNDKDEVYSVALNRIASNNSVLTGSRILIEMALCESLDKGGNVPNKLDITKLITFATAIFQYGNLSDAIMYELVKPLLRLSTYGDVQFDHTAYDTVVAPYGKSVQTVMMNHASGKYDDHFSEPKIHEKVDGLLGQEFESAWCEEFGISIDEARKILDIFEDIGIEKNKAVYEISYSELFYRSNTHGVPSQVLESFLNRFTLPQRPGWMKLSSEFRVGDISPWRYRRRLSLTARPLIVLGDDIIVSPSLIRKGILYCLSNSFDATLDGSFFNTIAMKKWIGEQRNKSGHRFNHEAADKFHSFGWEVEADVKISKILKTRTEKDFGDVDVLAWHPSKKIVYLVECKDLEFAKTEGEIAKQIYEFRGVIKSDGKPDRLRKHIDRFHVLDKNIDKLMNYLNLESISELKVMLLFRQTVPLSHDNSSSEVPVTVQFFNELTV</sequence>
<dbReference type="RefSeq" id="WP_146612896.1">
    <property type="nucleotide sequence ID" value="NZ_CAWNWF010000004.1"/>
</dbReference>
<gene>
    <name evidence="1" type="ORF">DEU50_10481</name>
</gene>
<comment type="caution">
    <text evidence="1">The sequence shown here is derived from an EMBL/GenBank/DDBJ whole genome shotgun (WGS) entry which is preliminary data.</text>
</comment>
<evidence type="ECO:0000313" key="2">
    <source>
        <dbReference type="Proteomes" id="UP000249422"/>
    </source>
</evidence>
<dbReference type="Proteomes" id="UP000249422">
    <property type="component" value="Unassembled WGS sequence"/>
</dbReference>
<name>A0AAX1PLD0_AERSA</name>
<organism evidence="1 2">
    <name type="scientific">Aeromonas salmonicida</name>
    <dbReference type="NCBI Taxonomy" id="645"/>
    <lineage>
        <taxon>Bacteria</taxon>
        <taxon>Pseudomonadati</taxon>
        <taxon>Pseudomonadota</taxon>
        <taxon>Gammaproteobacteria</taxon>
        <taxon>Aeromonadales</taxon>
        <taxon>Aeromonadaceae</taxon>
        <taxon>Aeromonas</taxon>
    </lineage>
</organism>
<protein>
    <submittedName>
        <fullName evidence="1">Uncharacterized protein</fullName>
    </submittedName>
</protein>
<dbReference type="EMBL" id="QLLM01000004">
    <property type="protein sequence ID" value="RAJ06302.1"/>
    <property type="molecule type" value="Genomic_DNA"/>
</dbReference>